<evidence type="ECO:0000313" key="2">
    <source>
        <dbReference type="Proteomes" id="UP000621386"/>
    </source>
</evidence>
<reference evidence="1 2" key="1">
    <citation type="submission" date="2021-01" db="EMBL/GenBank/DDBJ databases">
        <title>WGS of actinomycetes isolated from Thailand.</title>
        <authorList>
            <person name="Thawai C."/>
        </authorList>
    </citation>
    <scope>NUCLEOTIDE SEQUENCE [LARGE SCALE GENOMIC DNA]</scope>
    <source>
        <strain evidence="1 2">CH5-8</strain>
    </source>
</reference>
<dbReference type="Proteomes" id="UP000621386">
    <property type="component" value="Unassembled WGS sequence"/>
</dbReference>
<keyword evidence="2" id="KW-1185">Reference proteome</keyword>
<proteinExistence type="predicted"/>
<comment type="caution">
    <text evidence="1">The sequence shown here is derived from an EMBL/GenBank/DDBJ whole genome shotgun (WGS) entry which is preliminary data.</text>
</comment>
<name>A0ABS1PDM8_9ACTN</name>
<dbReference type="EMBL" id="JAERRH010000042">
    <property type="protein sequence ID" value="MBL1110492.1"/>
    <property type="molecule type" value="Genomic_DNA"/>
</dbReference>
<sequence length="178" mass="19078">MSDGHQPAGTSPYLLFAHEPYYPLPAREINTSVVAAACLLHPHIKQPDGMRIHRQLVRGRRPGEIVPLATLTQELGGGARWGDVGDWEAVVADLVRLIRGEGCDALSLGLPTIERALLCSGPDSTVRVVDPATQECTSYGPQDRTAVLDQVRHHLAWAEAGGSLWPGDHVLSSPSTGP</sequence>
<evidence type="ECO:0000313" key="1">
    <source>
        <dbReference type="EMBL" id="MBL1110492.1"/>
    </source>
</evidence>
<protein>
    <submittedName>
        <fullName evidence="1">Uncharacterized protein</fullName>
    </submittedName>
</protein>
<organism evidence="1 2">
    <name type="scientific">Streptomyces musisoli</name>
    <dbReference type="NCBI Taxonomy" id="2802280"/>
    <lineage>
        <taxon>Bacteria</taxon>
        <taxon>Bacillati</taxon>
        <taxon>Actinomycetota</taxon>
        <taxon>Actinomycetes</taxon>
        <taxon>Kitasatosporales</taxon>
        <taxon>Streptomycetaceae</taxon>
        <taxon>Streptomyces</taxon>
    </lineage>
</organism>
<accession>A0ABS1PDM8</accession>
<gene>
    <name evidence="1" type="ORF">JK361_39130</name>
</gene>